<keyword evidence="2" id="KW-1185">Reference proteome</keyword>
<dbReference type="Proteomes" id="UP000486602">
    <property type="component" value="Unassembled WGS sequence"/>
</dbReference>
<reference evidence="1 2" key="1">
    <citation type="submission" date="2020-02" db="EMBL/GenBank/DDBJ databases">
        <title>Out from the shadows clarifying the taxonomy of the family Cryomorphaceae and related taxa by utilizing the GTDB taxonomic framework.</title>
        <authorList>
            <person name="Bowman J.P."/>
        </authorList>
    </citation>
    <scope>NUCLEOTIDE SEQUENCE [LARGE SCALE GENOMIC DNA]</scope>
    <source>
        <strain evidence="1 2">QSSC 1-22</strain>
    </source>
</reference>
<evidence type="ECO:0000313" key="1">
    <source>
        <dbReference type="EMBL" id="NEN22060.1"/>
    </source>
</evidence>
<dbReference type="RefSeq" id="WP_163282777.1">
    <property type="nucleotide sequence ID" value="NZ_JAAGVY010000001.1"/>
</dbReference>
<dbReference type="EMBL" id="JAAGVY010000001">
    <property type="protein sequence ID" value="NEN22060.1"/>
    <property type="molecule type" value="Genomic_DNA"/>
</dbReference>
<accession>A0A7K3WK81</accession>
<comment type="caution">
    <text evidence="1">The sequence shown here is derived from an EMBL/GenBank/DDBJ whole genome shotgun (WGS) entry which is preliminary data.</text>
</comment>
<organism evidence="1 2">
    <name type="scientific">Cryomorpha ignava</name>
    <dbReference type="NCBI Taxonomy" id="101383"/>
    <lineage>
        <taxon>Bacteria</taxon>
        <taxon>Pseudomonadati</taxon>
        <taxon>Bacteroidota</taxon>
        <taxon>Flavobacteriia</taxon>
        <taxon>Flavobacteriales</taxon>
        <taxon>Cryomorphaceae</taxon>
        <taxon>Cryomorpha</taxon>
    </lineage>
</organism>
<sequence>MKTLTIKIPNSVDEKDIKMQLAAYLYDKGILTSGQAAEMVGISKREFIETVGQYGVSIFGETPDDLEKIING</sequence>
<proteinExistence type="predicted"/>
<evidence type="ECO:0000313" key="2">
    <source>
        <dbReference type="Proteomes" id="UP000486602"/>
    </source>
</evidence>
<dbReference type="Pfam" id="PF03683">
    <property type="entry name" value="UPF0175"/>
    <property type="match status" value="1"/>
</dbReference>
<dbReference type="AlphaFoldDB" id="A0A7K3WK81"/>
<gene>
    <name evidence="1" type="ORF">G3O08_00900</name>
</gene>
<protein>
    <submittedName>
        <fullName evidence="1">UPF0175 family protein</fullName>
    </submittedName>
</protein>
<dbReference type="InterPro" id="IPR005368">
    <property type="entry name" value="UPF0175"/>
</dbReference>
<name>A0A7K3WK81_9FLAO</name>